<evidence type="ECO:0000313" key="2">
    <source>
        <dbReference type="EMBL" id="SUK32883.1"/>
    </source>
</evidence>
<dbReference type="Proteomes" id="UP000254502">
    <property type="component" value="Unassembled WGS sequence"/>
</dbReference>
<sequence>MNIDEIRQRDGLAPIPGGNGSIHRVDLNHVNIELVDEYQMNKSRATDKKLKGGEENE</sequence>
<proteinExistence type="predicted"/>
<gene>
    <name evidence="2" type="ORF">NCTC5664_00434</name>
</gene>
<organism evidence="2 3">
    <name type="scientific">Staphylococcus aureus</name>
    <dbReference type="NCBI Taxonomy" id="1280"/>
    <lineage>
        <taxon>Bacteria</taxon>
        <taxon>Bacillati</taxon>
        <taxon>Bacillota</taxon>
        <taxon>Bacilli</taxon>
        <taxon>Bacillales</taxon>
        <taxon>Staphylococcaceae</taxon>
        <taxon>Staphylococcus</taxon>
    </lineage>
</organism>
<feature type="compositionally biased region" description="Basic and acidic residues" evidence="1">
    <location>
        <begin position="1"/>
        <end position="10"/>
    </location>
</feature>
<name>A0A1D4YM94_STAAU</name>
<dbReference type="EMBL" id="UHAQ01000002">
    <property type="protein sequence ID" value="SUK32883.1"/>
    <property type="molecule type" value="Genomic_DNA"/>
</dbReference>
<feature type="region of interest" description="Disordered" evidence="1">
    <location>
        <begin position="1"/>
        <end position="22"/>
    </location>
</feature>
<dbReference type="AlphaFoldDB" id="A0A1D4YM94"/>
<evidence type="ECO:0000256" key="1">
    <source>
        <dbReference type="SAM" id="MobiDB-lite"/>
    </source>
</evidence>
<accession>A0A1D4YM94</accession>
<protein>
    <submittedName>
        <fullName evidence="2">Portal protein</fullName>
    </submittedName>
</protein>
<evidence type="ECO:0000313" key="3">
    <source>
        <dbReference type="Proteomes" id="UP000254502"/>
    </source>
</evidence>
<reference evidence="2 3" key="1">
    <citation type="submission" date="2018-06" db="EMBL/GenBank/DDBJ databases">
        <authorList>
            <consortium name="Pathogen Informatics"/>
            <person name="Doyle S."/>
        </authorList>
    </citation>
    <scope>NUCLEOTIDE SEQUENCE [LARGE SCALE GENOMIC DNA]</scope>
    <source>
        <strain evidence="2 3">NCTC5664</strain>
    </source>
</reference>